<feature type="region of interest" description="Disordered" evidence="1">
    <location>
        <begin position="1"/>
        <end position="64"/>
    </location>
</feature>
<organism evidence="2">
    <name type="scientific">Tanacetum cinerariifolium</name>
    <name type="common">Dalmatian daisy</name>
    <name type="synonym">Chrysanthemum cinerariifolium</name>
    <dbReference type="NCBI Taxonomy" id="118510"/>
    <lineage>
        <taxon>Eukaryota</taxon>
        <taxon>Viridiplantae</taxon>
        <taxon>Streptophyta</taxon>
        <taxon>Embryophyta</taxon>
        <taxon>Tracheophyta</taxon>
        <taxon>Spermatophyta</taxon>
        <taxon>Magnoliopsida</taxon>
        <taxon>eudicotyledons</taxon>
        <taxon>Gunneridae</taxon>
        <taxon>Pentapetalae</taxon>
        <taxon>asterids</taxon>
        <taxon>campanulids</taxon>
        <taxon>Asterales</taxon>
        <taxon>Asteraceae</taxon>
        <taxon>Asteroideae</taxon>
        <taxon>Anthemideae</taxon>
        <taxon>Anthemidinae</taxon>
        <taxon>Tanacetum</taxon>
    </lineage>
</organism>
<comment type="caution">
    <text evidence="2">The sequence shown here is derived from an EMBL/GenBank/DDBJ whole genome shotgun (WGS) entry which is preliminary data.</text>
</comment>
<evidence type="ECO:0000313" key="2">
    <source>
        <dbReference type="EMBL" id="GFD54971.1"/>
    </source>
</evidence>
<dbReference type="EMBL" id="BKCJ011812605">
    <property type="protein sequence ID" value="GFD54971.1"/>
    <property type="molecule type" value="Genomic_DNA"/>
</dbReference>
<accession>A0A699XDR0</accession>
<sequence>DRPARRPRERESTERQRRLPPHLGSAQRPRADRQCRRSGHLGQDSGAANHHGGHHAGRLSAGPGRGCPDILRAGGLCAAHGGRQRQI</sequence>
<proteinExistence type="predicted"/>
<reference evidence="2" key="1">
    <citation type="journal article" date="2019" name="Sci. Rep.">
        <title>Draft genome of Tanacetum cinerariifolium, the natural source of mosquito coil.</title>
        <authorList>
            <person name="Yamashiro T."/>
            <person name="Shiraishi A."/>
            <person name="Satake H."/>
            <person name="Nakayama K."/>
        </authorList>
    </citation>
    <scope>NUCLEOTIDE SEQUENCE</scope>
</reference>
<feature type="compositionally biased region" description="Basic and acidic residues" evidence="1">
    <location>
        <begin position="1"/>
        <end position="17"/>
    </location>
</feature>
<evidence type="ECO:0000256" key="1">
    <source>
        <dbReference type="SAM" id="MobiDB-lite"/>
    </source>
</evidence>
<gene>
    <name evidence="2" type="ORF">Tci_926940</name>
</gene>
<feature type="non-terminal residue" evidence="2">
    <location>
        <position position="1"/>
    </location>
</feature>
<protein>
    <submittedName>
        <fullName evidence="2">Uncharacterized protein</fullName>
    </submittedName>
</protein>
<dbReference type="AlphaFoldDB" id="A0A699XDR0"/>
<name>A0A699XDR0_TANCI</name>